<sequence>MYWIIQPIISKSALVTELIYKFAGSNRFLSLLLDSILGIVIINLIPTEWKLIENFWKIVFLSIEQLENVINWLTQNPAGLKLNDALNTFLSNFFLYHIHLWKCKEEVFFIFFGEEPREIFSKKLLGITGVSKMDRSDRKIESGLRYLTRKRLVVQARLDKNKHGKCLDRRGRLENGNPRNK</sequence>
<evidence type="ECO:0000313" key="2">
    <source>
        <dbReference type="Proteomes" id="UP001497535"/>
    </source>
</evidence>
<comment type="caution">
    <text evidence="1">The sequence shown here is derived from an EMBL/GenBank/DDBJ whole genome shotgun (WGS) entry which is preliminary data.</text>
</comment>
<evidence type="ECO:0000313" key="1">
    <source>
        <dbReference type="EMBL" id="CAK5092498.1"/>
    </source>
</evidence>
<proteinExistence type="predicted"/>
<keyword evidence="2" id="KW-1185">Reference proteome</keyword>
<name>A0ACB1AMJ5_MELEN</name>
<dbReference type="Proteomes" id="UP001497535">
    <property type="component" value="Unassembled WGS sequence"/>
</dbReference>
<gene>
    <name evidence="1" type="ORF">MENTE1834_LOCUS40147</name>
</gene>
<organism evidence="1 2">
    <name type="scientific">Meloidogyne enterolobii</name>
    <name type="common">Root-knot nematode worm</name>
    <name type="synonym">Meloidogyne mayaguensis</name>
    <dbReference type="NCBI Taxonomy" id="390850"/>
    <lineage>
        <taxon>Eukaryota</taxon>
        <taxon>Metazoa</taxon>
        <taxon>Ecdysozoa</taxon>
        <taxon>Nematoda</taxon>
        <taxon>Chromadorea</taxon>
        <taxon>Rhabditida</taxon>
        <taxon>Tylenchina</taxon>
        <taxon>Tylenchomorpha</taxon>
        <taxon>Tylenchoidea</taxon>
        <taxon>Meloidogynidae</taxon>
        <taxon>Meloidogyninae</taxon>
        <taxon>Meloidogyne</taxon>
    </lineage>
</organism>
<dbReference type="EMBL" id="CAVMJV010000093">
    <property type="protein sequence ID" value="CAK5092498.1"/>
    <property type="molecule type" value="Genomic_DNA"/>
</dbReference>
<reference evidence="1" key="1">
    <citation type="submission" date="2023-11" db="EMBL/GenBank/DDBJ databases">
        <authorList>
            <person name="Poullet M."/>
        </authorList>
    </citation>
    <scope>NUCLEOTIDE SEQUENCE</scope>
    <source>
        <strain evidence="1">E1834</strain>
    </source>
</reference>
<protein>
    <submittedName>
        <fullName evidence="1">Uncharacterized protein</fullName>
    </submittedName>
</protein>
<accession>A0ACB1AMJ5</accession>